<dbReference type="EMBL" id="CAEZXL010000113">
    <property type="protein sequence ID" value="CAB4689586.1"/>
    <property type="molecule type" value="Genomic_DNA"/>
</dbReference>
<accession>A0A6J6NTR2</accession>
<dbReference type="InterPro" id="IPR002716">
    <property type="entry name" value="PIN_dom"/>
</dbReference>
<name>A0A6J6NTR2_9ZZZZ</name>
<reference evidence="2" key="1">
    <citation type="submission" date="2020-05" db="EMBL/GenBank/DDBJ databases">
        <authorList>
            <person name="Chiriac C."/>
            <person name="Salcher M."/>
            <person name="Ghai R."/>
            <person name="Kavagutti S V."/>
        </authorList>
    </citation>
    <scope>NUCLEOTIDE SEQUENCE</scope>
</reference>
<organism evidence="2">
    <name type="scientific">freshwater metagenome</name>
    <dbReference type="NCBI Taxonomy" id="449393"/>
    <lineage>
        <taxon>unclassified sequences</taxon>
        <taxon>metagenomes</taxon>
        <taxon>ecological metagenomes</taxon>
    </lineage>
</organism>
<evidence type="ECO:0000313" key="2">
    <source>
        <dbReference type="EMBL" id="CAB4689586.1"/>
    </source>
</evidence>
<sequence>MQLLWTEEIFQEAVQSLIARFPESNSKLRKKFKAIKEFFYETEVTGHEHLIGSLGCRDKNDEHVLAAAIQGRADVLLTFNLRDFPSTVHSQPEIVHPDIFLALWFTENTEVGISVLAKWLVRFKYPSIDSSSATALLKRLGCPNLALFIGANAVAIDECIRGLG</sequence>
<proteinExistence type="predicted"/>
<feature type="domain" description="PIN" evidence="1">
    <location>
        <begin position="2"/>
        <end position="81"/>
    </location>
</feature>
<protein>
    <submittedName>
        <fullName evidence="2">Unannotated protein</fullName>
    </submittedName>
</protein>
<dbReference type="AlphaFoldDB" id="A0A6J6NTR2"/>
<gene>
    <name evidence="2" type="ORF">UFOPK2373_00709</name>
</gene>
<evidence type="ECO:0000259" key="1">
    <source>
        <dbReference type="Pfam" id="PF13470"/>
    </source>
</evidence>
<dbReference type="Pfam" id="PF13470">
    <property type="entry name" value="PIN_3"/>
    <property type="match status" value="1"/>
</dbReference>